<feature type="binding site" evidence="11">
    <location>
        <position position="269"/>
    </location>
    <ligand>
        <name>NAD(+)</name>
        <dbReference type="ChEBI" id="CHEBI:57540"/>
    </ligand>
</feature>
<comment type="catalytic activity">
    <reaction evidence="7 8">
        <text>UDP-alpha-D-glucose + 2 NAD(+) + H2O = UDP-alpha-D-glucuronate + 2 NADH + 3 H(+)</text>
        <dbReference type="Rhea" id="RHEA:23596"/>
        <dbReference type="ChEBI" id="CHEBI:15377"/>
        <dbReference type="ChEBI" id="CHEBI:15378"/>
        <dbReference type="ChEBI" id="CHEBI:57540"/>
        <dbReference type="ChEBI" id="CHEBI:57945"/>
        <dbReference type="ChEBI" id="CHEBI:58052"/>
        <dbReference type="ChEBI" id="CHEBI:58885"/>
        <dbReference type="EC" id="1.1.1.22"/>
    </reaction>
</comment>
<dbReference type="PANTHER" id="PTHR43750:SF3">
    <property type="entry name" value="UDP-GLUCOSE 6-DEHYDROGENASE TUAD"/>
    <property type="match status" value="1"/>
</dbReference>
<accession>A0A4V2F382</accession>
<comment type="caution">
    <text evidence="13">The sequence shown here is derived from an EMBL/GenBank/DDBJ whole genome shotgun (WGS) entry which is preliminary data.</text>
</comment>
<dbReference type="RefSeq" id="WP_130359328.1">
    <property type="nucleotide sequence ID" value="NZ_SGXC01000002.1"/>
</dbReference>
<evidence type="ECO:0000256" key="3">
    <source>
        <dbReference type="ARBA" id="ARBA00012954"/>
    </source>
</evidence>
<dbReference type="InterPro" id="IPR008927">
    <property type="entry name" value="6-PGluconate_DH-like_C_sf"/>
</dbReference>
<evidence type="ECO:0000256" key="7">
    <source>
        <dbReference type="ARBA" id="ARBA00047473"/>
    </source>
</evidence>
<dbReference type="InterPro" id="IPR014026">
    <property type="entry name" value="UDP-Glc/GDP-Man_DH_dimer"/>
</dbReference>
<evidence type="ECO:0000256" key="9">
    <source>
        <dbReference type="PIRSR" id="PIRSR500134-1"/>
    </source>
</evidence>
<evidence type="ECO:0000256" key="10">
    <source>
        <dbReference type="PIRSR" id="PIRSR500134-2"/>
    </source>
</evidence>
<evidence type="ECO:0000313" key="13">
    <source>
        <dbReference type="EMBL" id="RZS81484.1"/>
    </source>
</evidence>
<evidence type="ECO:0000256" key="8">
    <source>
        <dbReference type="PIRNR" id="PIRNR000124"/>
    </source>
</evidence>
<dbReference type="InterPro" id="IPR017476">
    <property type="entry name" value="UDP-Glc/GDP-Man"/>
</dbReference>
<feature type="binding site" evidence="11">
    <location>
        <position position="86"/>
    </location>
    <ligand>
        <name>NAD(+)</name>
        <dbReference type="ChEBI" id="CHEBI:57540"/>
    </ligand>
</feature>
<dbReference type="Pfam" id="PF03720">
    <property type="entry name" value="UDPG_MGDP_dh_C"/>
    <property type="match status" value="1"/>
</dbReference>
<gene>
    <name evidence="13" type="ORF">EV675_4108</name>
</gene>
<dbReference type="Pfam" id="PF03721">
    <property type="entry name" value="UDPG_MGDP_dh_N"/>
    <property type="match status" value="1"/>
</dbReference>
<name>A0A4V2F382_9BURK</name>
<feature type="binding site" evidence="11">
    <location>
        <position position="121"/>
    </location>
    <ligand>
        <name>NAD(+)</name>
        <dbReference type="ChEBI" id="CHEBI:57540"/>
    </ligand>
</feature>
<dbReference type="InterPro" id="IPR036291">
    <property type="entry name" value="NAD(P)-bd_dom_sf"/>
</dbReference>
<evidence type="ECO:0000256" key="5">
    <source>
        <dbReference type="ARBA" id="ARBA00023002"/>
    </source>
</evidence>
<dbReference type="InterPro" id="IPR028357">
    <property type="entry name" value="UDPglc_DH_bac"/>
</dbReference>
<proteinExistence type="inferred from homology"/>
<dbReference type="Gene3D" id="1.20.5.100">
    <property type="entry name" value="Cytochrome c1, transmembrane anchor, C-terminal"/>
    <property type="match status" value="1"/>
</dbReference>
<protein>
    <recommendedName>
        <fullName evidence="4 8">UDP-glucose 6-dehydrogenase</fullName>
        <ecNumber evidence="3 8">1.1.1.22</ecNumber>
    </recommendedName>
</protein>
<comment type="similarity">
    <text evidence="2 8">Belongs to the UDP-glucose/GDP-mannose dehydrogenase family.</text>
</comment>
<feature type="binding site" evidence="10">
    <location>
        <begin position="255"/>
        <end position="259"/>
    </location>
    <ligand>
        <name>substrate</name>
    </ligand>
</feature>
<feature type="binding site" evidence="10">
    <location>
        <position position="210"/>
    </location>
    <ligand>
        <name>substrate</name>
    </ligand>
</feature>
<dbReference type="GO" id="GO:0051287">
    <property type="term" value="F:NAD binding"/>
    <property type="evidence" value="ECO:0007669"/>
    <property type="project" value="InterPro"/>
</dbReference>
<reference evidence="13 14" key="1">
    <citation type="submission" date="2019-02" db="EMBL/GenBank/DDBJ databases">
        <title>Genomic Encyclopedia of Type Strains, Phase IV (KMG-IV): sequencing the most valuable type-strain genomes for metagenomic binning, comparative biology and taxonomic classification.</title>
        <authorList>
            <person name="Goeker M."/>
        </authorList>
    </citation>
    <scope>NUCLEOTIDE SEQUENCE [LARGE SCALE GENOMIC DNA]</scope>
    <source>
        <strain evidence="13 14">K24</strain>
    </source>
</reference>
<feature type="domain" description="UDP-glucose/GDP-mannose dehydrogenase C-terminal" evidence="12">
    <location>
        <begin position="320"/>
        <end position="423"/>
    </location>
</feature>
<dbReference type="PIRSF" id="PIRSF500134">
    <property type="entry name" value="UDPglc_DH_bac"/>
    <property type="match status" value="1"/>
</dbReference>
<dbReference type="UniPathway" id="UPA00038">
    <property type="reaction ID" value="UER00491"/>
</dbReference>
<dbReference type="SMART" id="SM00984">
    <property type="entry name" value="UDPG_MGDP_dh_C"/>
    <property type="match status" value="1"/>
</dbReference>
<evidence type="ECO:0000256" key="4">
    <source>
        <dbReference type="ARBA" id="ARBA00015132"/>
    </source>
</evidence>
<evidence type="ECO:0000256" key="11">
    <source>
        <dbReference type="PIRSR" id="PIRSR500134-3"/>
    </source>
</evidence>
<sequence length="460" mass="49425">MNLAIIGAGYVGLVTGACLADVGNRVVCVERNAERLRVLREGGVPFFEPGLADMAAHNAQAGRLSFTDDLPAALRDAEIVFIAVGTPADEDGSADLGHVLEASAELGRSIPRDMVVVVKSTVPVGTCHRVQAVIEDTLRERDAAWRVSIVSNPEFLKEGSAVDDFQRPDRIVIGTGDARALRLMAALYSPYNRNRDRLIHTDVRSAEFTKYASNVMLATRISLMNELARIAEKVGADIEAVRHGAGADPRIGHHFLYAGVGYGGSCFPKDIQALARLAADHGESTPLLDSVQRVNEEQKRVMAAKIRQHLGPSLQGRCIALWGLAFKPNTDDVREAPSLALVRELVAGGATVRAYDPVAAENARRAIDHPGLVIAPSAQAACEGADVLAVVTEWREFKSPDFRGLAGQLKSRAIFDGRNLYDPEYVESCGLAYYGIGRGGRPARPGPEDADAPAVTTGYW</sequence>
<dbReference type="NCBIfam" id="TIGR03026">
    <property type="entry name" value="NDP-sugDHase"/>
    <property type="match status" value="1"/>
</dbReference>
<dbReference type="GO" id="GO:0003979">
    <property type="term" value="F:UDP-glucose 6-dehydrogenase activity"/>
    <property type="evidence" value="ECO:0007669"/>
    <property type="project" value="UniProtKB-EC"/>
</dbReference>
<dbReference type="SUPFAM" id="SSF51735">
    <property type="entry name" value="NAD(P)-binding Rossmann-fold domains"/>
    <property type="match status" value="1"/>
</dbReference>
<dbReference type="GO" id="GO:0006065">
    <property type="term" value="P:UDP-glucuronate biosynthetic process"/>
    <property type="evidence" value="ECO:0007669"/>
    <property type="project" value="UniProtKB-UniPathway"/>
</dbReference>
<feature type="binding site" evidence="11">
    <location>
        <position position="334"/>
    </location>
    <ligand>
        <name>NAD(+)</name>
        <dbReference type="ChEBI" id="CHEBI:57540"/>
    </ligand>
</feature>
<dbReference type="AlphaFoldDB" id="A0A4V2F382"/>
<feature type="active site" description="Nucleophile" evidence="9">
    <location>
        <position position="266"/>
    </location>
</feature>
<evidence type="ECO:0000256" key="6">
    <source>
        <dbReference type="ARBA" id="ARBA00023027"/>
    </source>
</evidence>
<evidence type="ECO:0000259" key="12">
    <source>
        <dbReference type="SMART" id="SM00984"/>
    </source>
</evidence>
<dbReference type="GO" id="GO:0000271">
    <property type="term" value="P:polysaccharide biosynthetic process"/>
    <property type="evidence" value="ECO:0007669"/>
    <property type="project" value="InterPro"/>
</dbReference>
<evidence type="ECO:0000256" key="1">
    <source>
        <dbReference type="ARBA" id="ARBA00004701"/>
    </source>
</evidence>
<dbReference type="SUPFAM" id="SSF52413">
    <property type="entry name" value="UDP-glucose/GDP-mannose dehydrogenase C-terminal domain"/>
    <property type="match status" value="1"/>
</dbReference>
<feature type="binding site" evidence="10">
    <location>
        <position position="263"/>
    </location>
    <ligand>
        <name>substrate</name>
    </ligand>
</feature>
<dbReference type="EC" id="1.1.1.22" evidence="3 8"/>
<dbReference type="InterPro" id="IPR014027">
    <property type="entry name" value="UDP-Glc/GDP-Man_DH_C"/>
</dbReference>
<dbReference type="OrthoDB" id="9803238at2"/>
<evidence type="ECO:0000256" key="2">
    <source>
        <dbReference type="ARBA" id="ARBA00006601"/>
    </source>
</evidence>
<comment type="pathway">
    <text evidence="1">Nucleotide-sugar biosynthesis; UDP-alpha-D-glucuronate biosynthesis; UDP-alpha-D-glucuronate from UDP-alpha-D-glucose: step 1/1.</text>
</comment>
<evidence type="ECO:0000313" key="14">
    <source>
        <dbReference type="Proteomes" id="UP000292445"/>
    </source>
</evidence>
<keyword evidence="6 8" id="KW-0520">NAD</keyword>
<dbReference type="InterPro" id="IPR001732">
    <property type="entry name" value="UDP-Glc/GDP-Man_DH_N"/>
</dbReference>
<keyword evidence="14" id="KW-1185">Reference proteome</keyword>
<feature type="binding site" evidence="11">
    <location>
        <position position="158"/>
    </location>
    <ligand>
        <name>NAD(+)</name>
        <dbReference type="ChEBI" id="CHEBI:57540"/>
    </ligand>
</feature>
<feature type="binding site" evidence="11">
    <location>
        <position position="35"/>
    </location>
    <ligand>
        <name>NAD(+)</name>
        <dbReference type="ChEBI" id="CHEBI:57540"/>
    </ligand>
</feature>
<dbReference type="InterPro" id="IPR036220">
    <property type="entry name" value="UDP-Glc/GDP-Man_DH_C_sf"/>
</dbReference>
<feature type="binding site" evidence="10">
    <location>
        <position position="327"/>
    </location>
    <ligand>
        <name>substrate</name>
    </ligand>
</feature>
<dbReference type="PIRSF" id="PIRSF000124">
    <property type="entry name" value="UDPglc_GDPman_dh"/>
    <property type="match status" value="1"/>
</dbReference>
<dbReference type="Pfam" id="PF00984">
    <property type="entry name" value="UDPG_MGDP_dh"/>
    <property type="match status" value="1"/>
</dbReference>
<dbReference type="Gene3D" id="3.40.50.720">
    <property type="entry name" value="NAD(P)-binding Rossmann-like Domain"/>
    <property type="match status" value="2"/>
</dbReference>
<dbReference type="EMBL" id="SGXC01000002">
    <property type="protein sequence ID" value="RZS81484.1"/>
    <property type="molecule type" value="Genomic_DNA"/>
</dbReference>
<dbReference type="SUPFAM" id="SSF48179">
    <property type="entry name" value="6-phosphogluconate dehydrogenase C-terminal domain-like"/>
    <property type="match status" value="1"/>
</dbReference>
<dbReference type="PANTHER" id="PTHR43750">
    <property type="entry name" value="UDP-GLUCOSE 6-DEHYDROGENASE TUAD"/>
    <property type="match status" value="1"/>
</dbReference>
<organism evidence="13 14">
    <name type="scientific">Pigmentiphaga kullae</name>
    <dbReference type="NCBI Taxonomy" id="151784"/>
    <lineage>
        <taxon>Bacteria</taxon>
        <taxon>Pseudomonadati</taxon>
        <taxon>Pseudomonadota</taxon>
        <taxon>Betaproteobacteria</taxon>
        <taxon>Burkholderiales</taxon>
        <taxon>Alcaligenaceae</taxon>
        <taxon>Pigmentiphaga</taxon>
    </lineage>
</organism>
<keyword evidence="5 8" id="KW-0560">Oxidoreductase</keyword>
<dbReference type="Proteomes" id="UP000292445">
    <property type="component" value="Unassembled WGS sequence"/>
</dbReference>
<feature type="binding site" evidence="10">
    <location>
        <begin position="155"/>
        <end position="158"/>
    </location>
    <ligand>
        <name>substrate</name>
    </ligand>
</feature>